<dbReference type="SUPFAM" id="SSF103088">
    <property type="entry name" value="OmpA-like"/>
    <property type="match status" value="1"/>
</dbReference>
<dbReference type="Pfam" id="PF00691">
    <property type="entry name" value="OmpA"/>
    <property type="match status" value="1"/>
</dbReference>
<accession>A0A6J4S954</accession>
<keyword evidence="7" id="KW-0626">Porin</keyword>
<dbReference type="AlphaFoldDB" id="A0A6J4S954"/>
<dbReference type="InterPro" id="IPR006665">
    <property type="entry name" value="OmpA-like"/>
</dbReference>
<evidence type="ECO:0000256" key="2">
    <source>
        <dbReference type="ARBA" id="ARBA00022448"/>
    </source>
</evidence>
<keyword evidence="3" id="KW-1134">Transmembrane beta strand</keyword>
<feature type="domain" description="OmpA-like" evidence="13">
    <location>
        <begin position="263"/>
        <end position="380"/>
    </location>
</feature>
<dbReference type="InterPro" id="IPR006664">
    <property type="entry name" value="OMP_bac"/>
</dbReference>
<evidence type="ECO:0000256" key="7">
    <source>
        <dbReference type="ARBA" id="ARBA00023114"/>
    </source>
</evidence>
<dbReference type="PANTHER" id="PTHR30329">
    <property type="entry name" value="STATOR ELEMENT OF FLAGELLAR MOTOR COMPLEX"/>
    <property type="match status" value="1"/>
</dbReference>
<dbReference type="PRINTS" id="PR01021">
    <property type="entry name" value="OMPADOMAIN"/>
</dbReference>
<evidence type="ECO:0000256" key="3">
    <source>
        <dbReference type="ARBA" id="ARBA00022452"/>
    </source>
</evidence>
<dbReference type="Gene3D" id="3.30.1330.60">
    <property type="entry name" value="OmpA-like domain"/>
    <property type="match status" value="1"/>
</dbReference>
<keyword evidence="5 12" id="KW-0732">Signal</keyword>
<name>A0A6J4S954_9SPHN</name>
<evidence type="ECO:0000256" key="5">
    <source>
        <dbReference type="ARBA" id="ARBA00022729"/>
    </source>
</evidence>
<feature type="region of interest" description="Disordered" evidence="11">
    <location>
        <begin position="238"/>
        <end position="266"/>
    </location>
</feature>
<dbReference type="SUPFAM" id="SSF56925">
    <property type="entry name" value="OMPA-like"/>
    <property type="match status" value="1"/>
</dbReference>
<comment type="subcellular location">
    <subcellularLocation>
        <location evidence="1">Cell outer membrane</location>
        <topology evidence="1">Multi-pass membrane protein</topology>
    </subcellularLocation>
</comment>
<protein>
    <submittedName>
        <fullName evidence="14">Outer membrane protein A</fullName>
    </submittedName>
</protein>
<keyword evidence="4" id="KW-0812">Transmembrane</keyword>
<keyword evidence="8 10" id="KW-0472">Membrane</keyword>
<evidence type="ECO:0000256" key="12">
    <source>
        <dbReference type="SAM" id="SignalP"/>
    </source>
</evidence>
<feature type="compositionally biased region" description="Pro residues" evidence="11">
    <location>
        <begin position="241"/>
        <end position="266"/>
    </location>
</feature>
<feature type="chain" id="PRO_5027002925" evidence="12">
    <location>
        <begin position="17"/>
        <end position="382"/>
    </location>
</feature>
<sequence length="382" mass="39685">MRKLAMVLALSSTALAAPALARDGAFYVGIEGGAMIVEDLDLDIGAFNNNVTIDHKYGFDVDYVAGYDFGAIRLEGELGYKRAKVDEFQQVAGGGFTGGTFNGGGRTEVISSMINALLDFGDDAGVSGYVGGGAGISQIKFRNISGTGASGVSLDDKDAELSWQAIAGIRAAVSPNVDVGLKYRFFNTTRFDMVGETFGPAFGGGAAATRFPTQGVSGKLRTHSLLASLIFNFGAPEPEVEAPPPAPPAPVEAPLPPVEAPPPPPPATPGPFIVFFDWDRSDITPEAASILDNAAAAYQQTGSANVLLAGNADKSGSDQYNVGLSQRRADAVRAYMVGRGIPDGTISTEAFGESRPLVETADGVREPQNRNVQITFGPGSGQ</sequence>
<dbReference type="GO" id="GO:0015288">
    <property type="term" value="F:porin activity"/>
    <property type="evidence" value="ECO:0007669"/>
    <property type="project" value="UniProtKB-KW"/>
</dbReference>
<dbReference type="CDD" id="cd07185">
    <property type="entry name" value="OmpA_C-like"/>
    <property type="match status" value="1"/>
</dbReference>
<dbReference type="Gene3D" id="2.40.160.20">
    <property type="match status" value="1"/>
</dbReference>
<keyword evidence="6" id="KW-0406">Ion transport</keyword>
<dbReference type="InterPro" id="IPR050330">
    <property type="entry name" value="Bact_OuterMem_StrucFunc"/>
</dbReference>
<proteinExistence type="predicted"/>
<dbReference type="GO" id="GO:0006811">
    <property type="term" value="P:monoatomic ion transport"/>
    <property type="evidence" value="ECO:0007669"/>
    <property type="project" value="UniProtKB-KW"/>
</dbReference>
<keyword evidence="9" id="KW-0998">Cell outer membrane</keyword>
<evidence type="ECO:0000256" key="9">
    <source>
        <dbReference type="ARBA" id="ARBA00023237"/>
    </source>
</evidence>
<evidence type="ECO:0000256" key="8">
    <source>
        <dbReference type="ARBA" id="ARBA00023136"/>
    </source>
</evidence>
<evidence type="ECO:0000256" key="6">
    <source>
        <dbReference type="ARBA" id="ARBA00023065"/>
    </source>
</evidence>
<feature type="signal peptide" evidence="12">
    <location>
        <begin position="1"/>
        <end position="16"/>
    </location>
</feature>
<organism evidence="14">
    <name type="scientific">uncultured Sphingomonadaceae bacterium</name>
    <dbReference type="NCBI Taxonomy" id="169976"/>
    <lineage>
        <taxon>Bacteria</taxon>
        <taxon>Pseudomonadati</taxon>
        <taxon>Pseudomonadota</taxon>
        <taxon>Alphaproteobacteria</taxon>
        <taxon>Sphingomonadales</taxon>
        <taxon>Sphingomonadaceae</taxon>
        <taxon>environmental samples</taxon>
    </lineage>
</organism>
<evidence type="ECO:0000256" key="10">
    <source>
        <dbReference type="PROSITE-ProRule" id="PRU00473"/>
    </source>
</evidence>
<evidence type="ECO:0000259" key="13">
    <source>
        <dbReference type="PROSITE" id="PS51123"/>
    </source>
</evidence>
<gene>
    <name evidence="14" type="ORF">AVDCRST_MAG91-597</name>
</gene>
<dbReference type="Pfam" id="PF13505">
    <property type="entry name" value="OMP_b-brl"/>
    <property type="match status" value="1"/>
</dbReference>
<evidence type="ECO:0000256" key="11">
    <source>
        <dbReference type="SAM" id="MobiDB-lite"/>
    </source>
</evidence>
<dbReference type="PANTHER" id="PTHR30329:SF21">
    <property type="entry name" value="LIPOPROTEIN YIAD-RELATED"/>
    <property type="match status" value="1"/>
</dbReference>
<evidence type="ECO:0000256" key="4">
    <source>
        <dbReference type="ARBA" id="ARBA00022692"/>
    </source>
</evidence>
<evidence type="ECO:0000256" key="1">
    <source>
        <dbReference type="ARBA" id="ARBA00004571"/>
    </source>
</evidence>
<dbReference type="GO" id="GO:0046930">
    <property type="term" value="C:pore complex"/>
    <property type="evidence" value="ECO:0007669"/>
    <property type="project" value="UniProtKB-KW"/>
</dbReference>
<dbReference type="InterPro" id="IPR036737">
    <property type="entry name" value="OmpA-like_sf"/>
</dbReference>
<dbReference type="InterPro" id="IPR027385">
    <property type="entry name" value="Beta-barrel_OMP"/>
</dbReference>
<dbReference type="PROSITE" id="PS51123">
    <property type="entry name" value="OMPA_2"/>
    <property type="match status" value="1"/>
</dbReference>
<dbReference type="EMBL" id="CADCVX010000138">
    <property type="protein sequence ID" value="CAA9492041.1"/>
    <property type="molecule type" value="Genomic_DNA"/>
</dbReference>
<dbReference type="GO" id="GO:0009279">
    <property type="term" value="C:cell outer membrane"/>
    <property type="evidence" value="ECO:0007669"/>
    <property type="project" value="UniProtKB-SubCell"/>
</dbReference>
<evidence type="ECO:0000313" key="14">
    <source>
        <dbReference type="EMBL" id="CAA9492041.1"/>
    </source>
</evidence>
<dbReference type="InterPro" id="IPR011250">
    <property type="entry name" value="OMP/PagP_B-barrel"/>
</dbReference>
<reference evidence="14" key="1">
    <citation type="submission" date="2020-02" db="EMBL/GenBank/DDBJ databases">
        <authorList>
            <person name="Meier V. D."/>
        </authorList>
    </citation>
    <scope>NUCLEOTIDE SEQUENCE</scope>
    <source>
        <strain evidence="14">AVDCRST_MAG91</strain>
    </source>
</reference>
<keyword evidence="2" id="KW-0813">Transport</keyword>